<organism evidence="1 2">
    <name type="scientific">Providencia alcalifaciens 205/92</name>
    <dbReference type="NCBI Taxonomy" id="1256988"/>
    <lineage>
        <taxon>Bacteria</taxon>
        <taxon>Pseudomonadati</taxon>
        <taxon>Pseudomonadota</taxon>
        <taxon>Gammaproteobacteria</taxon>
        <taxon>Enterobacterales</taxon>
        <taxon>Morganellaceae</taxon>
        <taxon>Providencia</taxon>
    </lineage>
</organism>
<evidence type="ECO:0000313" key="2">
    <source>
        <dbReference type="Proteomes" id="UP000022311"/>
    </source>
</evidence>
<protein>
    <submittedName>
        <fullName evidence="1">Uncharacterized protein</fullName>
    </submittedName>
</protein>
<sequence length="39" mass="4392">MVSVRFGQHGGHLTISMSLVREPILYPDAIFAKRYAKDS</sequence>
<proteinExistence type="predicted"/>
<comment type="caution">
    <text evidence="1">The sequence shown here is derived from an EMBL/GenBank/DDBJ whole genome shotgun (WGS) entry which is preliminary data.</text>
</comment>
<name>A0AAV3M490_9GAMM</name>
<dbReference type="AlphaFoldDB" id="A0AAV3M490"/>
<gene>
    <name evidence="1" type="ORF">HMPREF1563_1902</name>
</gene>
<accession>A0AAV3M490</accession>
<dbReference type="EMBL" id="JALD01000049">
    <property type="protein sequence ID" value="EUD10623.1"/>
    <property type="molecule type" value="Genomic_DNA"/>
</dbReference>
<reference evidence="1 2" key="1">
    <citation type="submission" date="2014-01" db="EMBL/GenBank/DDBJ databases">
        <authorList>
            <person name="Durkin A.S."/>
            <person name="McCorrison J."/>
            <person name="Torralba M."/>
            <person name="Gillis M."/>
            <person name="Haft D.H."/>
            <person name="Methe B."/>
            <person name="Sutton G."/>
            <person name="Nelson K.E."/>
        </authorList>
    </citation>
    <scope>NUCLEOTIDE SEQUENCE [LARGE SCALE GENOMIC DNA]</scope>
    <source>
        <strain evidence="1 2">205/92</strain>
    </source>
</reference>
<evidence type="ECO:0000313" key="1">
    <source>
        <dbReference type="EMBL" id="EUD10623.1"/>
    </source>
</evidence>
<dbReference type="Proteomes" id="UP000022311">
    <property type="component" value="Unassembled WGS sequence"/>
</dbReference>